<sequence length="1005" mass="112506">MKRNNFRILWYIIAVALFLVAIAGLNLKLQGDHAKENKTTQSATNTKLNIALVNEDQNVSNGKESYNLGASYIKSIERDNSQNWSVVSRGTAQNGLNKGDYQLMVIIPNNFSQKLLDVNKANAEQTTISYKVNAKGNLALEKKATEKGKDIVSELNSHLVNMYMASILSNLYTAQENVQAMVNVQSGNISNYQKNLLDSATNFQNIFPALVNQSSSSITANESLKKSLEASDNMFNDLVTTQTNTGKDLSRLIEQRHQDSISYEAFSASLLEMNNELLEKQLSDIITQAQKDQETLSSQLNSIMGDDNDNDHNHKENSSAYLNVARQKIQELSEALKSQDNVAKDQSEQLDKIVREGLASYFAKNNKDNITLLELLKSHSTNEKTLKDFKAKVADFTNSLISSIPSLNLSELHLTQEEEKAIQFTSSDSEIIKKVSNERTLYLNTNLLNRLFEARKNRDEAKNKVNQLKLPSSSTRTGEQIVSVESNNPDYRVDTWTVNGKQTRTLDPSQNNNIIINSSYQGESSNSSITKPSYTITIGNHKQIVQNDDGKTQRSYLEAEATYQRTLQEVIDAYNTTHGLVAKYYIISDGEEPQNLFDQFLNQSVNDTMVDLVKNGITKYLMDENTADAQQKVKDVMEEVENSQDELADQMAKVTETNVRLTDAIKKQLETLQSINMKVQNITQDQSKVNDSQKTTDQQLSDLKNQLDGLMTSAAGVKDMSKSNSQEADQVNQIFTSFNKDVQDAKNSGNKLSTDATDLMANFQKELANNGDFVASFSKVFNTAYKNGVPNDILLNFLSRPVAESASAVRATENTYRPFTWILLLEVVSLFTAYIFATQNLIKKLTDRYNVNRWLQTDFLNVIVISGLSLVIGLALGVISSRSLHVMPEYVPSWFLVMTLFSFLLIHSQYFFVKNFKAVGMGLALFMIISFVYLSNAVGTVATVSGLPKLLKAINPLSILENQLSSYFDNVTTGFIFLILVLLVDVAFIIMNIFITLNFEAKVKE</sequence>
<dbReference type="RefSeq" id="WP_000828100.1">
    <property type="nucleotide sequence ID" value="NZ_CAXOLC010000006.1"/>
</dbReference>
<reference evidence="12 13" key="1">
    <citation type="journal article" date="2018" name="Emerg. Microbes Infect.">
        <title>Phenotypic and molecular analysis of nontypeable Group B streptococci: identification of cps2a and hybrid cps2a/cps5 Group B streptococcal capsule gene clusters.</title>
        <authorList>
            <person name="Alhhazmi A."/>
            <person name="Tyrrell G.J."/>
        </authorList>
    </citation>
    <scope>NUCLEOTIDE SEQUENCE [LARGE SCALE GENOMIC DNA]</scope>
    <source>
        <strain evidence="12 13">PLGBS17</strain>
    </source>
</reference>
<comment type="caution">
    <text evidence="12">The sequence shown here is derived from an EMBL/GenBank/DDBJ whole genome shotgun (WGS) entry which is preliminary data.</text>
</comment>
<name>A0A7G7HL60_STRAG</name>
<evidence type="ECO:0000256" key="3">
    <source>
        <dbReference type="ARBA" id="ARBA00020819"/>
    </source>
</evidence>
<dbReference type="InterPro" id="IPR051328">
    <property type="entry name" value="T7SS_ABC-Transporter"/>
</dbReference>
<feature type="coiled-coil region" evidence="10">
    <location>
        <begin position="322"/>
        <end position="349"/>
    </location>
</feature>
<feature type="transmembrane region" description="Helical" evidence="11">
    <location>
        <begin position="859"/>
        <end position="879"/>
    </location>
</feature>
<evidence type="ECO:0000256" key="7">
    <source>
        <dbReference type="ARBA" id="ARBA00023026"/>
    </source>
</evidence>
<feature type="transmembrane region" description="Helical" evidence="11">
    <location>
        <begin position="975"/>
        <end position="999"/>
    </location>
</feature>
<feature type="transmembrane region" description="Helical" evidence="11">
    <location>
        <begin position="819"/>
        <end position="838"/>
    </location>
</feature>
<dbReference type="Proteomes" id="UP000256718">
    <property type="component" value="Unassembled WGS sequence"/>
</dbReference>
<evidence type="ECO:0000256" key="5">
    <source>
        <dbReference type="ARBA" id="ARBA00022692"/>
    </source>
</evidence>
<keyword evidence="8 11" id="KW-0472">Membrane</keyword>
<comment type="similarity">
    <text evidence="2">Belongs to the EsaA family.</text>
</comment>
<evidence type="ECO:0000256" key="6">
    <source>
        <dbReference type="ARBA" id="ARBA00022989"/>
    </source>
</evidence>
<evidence type="ECO:0000256" key="1">
    <source>
        <dbReference type="ARBA" id="ARBA00004651"/>
    </source>
</evidence>
<feature type="coiled-coil region" evidence="10">
    <location>
        <begin position="626"/>
        <end position="657"/>
    </location>
</feature>
<evidence type="ECO:0000256" key="2">
    <source>
        <dbReference type="ARBA" id="ARBA00008338"/>
    </source>
</evidence>
<keyword evidence="7" id="KW-0843">Virulence</keyword>
<organism evidence="12 13">
    <name type="scientific">Streptococcus agalactiae</name>
    <dbReference type="NCBI Taxonomy" id="1311"/>
    <lineage>
        <taxon>Bacteria</taxon>
        <taxon>Bacillati</taxon>
        <taxon>Bacillota</taxon>
        <taxon>Bacilli</taxon>
        <taxon>Lactobacillales</taxon>
        <taxon>Streptococcaceae</taxon>
        <taxon>Streptococcus</taxon>
    </lineage>
</organism>
<dbReference type="PANTHER" id="PTHR43077:SF10">
    <property type="entry name" value="TRANSPORT PERMEASE PROTEIN"/>
    <property type="match status" value="1"/>
</dbReference>
<dbReference type="InterPro" id="IPR023838">
    <property type="entry name" value="T7SS_EsaA"/>
</dbReference>
<keyword evidence="6 11" id="KW-1133">Transmembrane helix</keyword>
<dbReference type="EMBL" id="QHGZ01000230">
    <property type="protein sequence ID" value="RDY77011.1"/>
    <property type="molecule type" value="Genomic_DNA"/>
</dbReference>
<dbReference type="GO" id="GO:0005886">
    <property type="term" value="C:plasma membrane"/>
    <property type="evidence" value="ECO:0007669"/>
    <property type="project" value="UniProtKB-SubCell"/>
</dbReference>
<dbReference type="Gene3D" id="3.40.1710.10">
    <property type="entry name" value="abc type-2 transporter like domain"/>
    <property type="match status" value="1"/>
</dbReference>
<protein>
    <recommendedName>
        <fullName evidence="3">Type VII secretion system accessory factor EsaA</fullName>
    </recommendedName>
</protein>
<dbReference type="NCBIfam" id="TIGR03929">
    <property type="entry name" value="T7_esaA_Nterm"/>
    <property type="match status" value="1"/>
</dbReference>
<evidence type="ECO:0000256" key="11">
    <source>
        <dbReference type="SAM" id="Phobius"/>
    </source>
</evidence>
<comment type="subunit">
    <text evidence="9">Homodimer. Interacts with EssB.</text>
</comment>
<accession>A0A7G7HL60</accession>
<evidence type="ECO:0000256" key="10">
    <source>
        <dbReference type="SAM" id="Coils"/>
    </source>
</evidence>
<evidence type="ECO:0000313" key="12">
    <source>
        <dbReference type="EMBL" id="RDY77011.1"/>
    </source>
</evidence>
<proteinExistence type="inferred from homology"/>
<gene>
    <name evidence="12" type="primary">esaA</name>
    <name evidence="12" type="ORF">C4618_11710</name>
</gene>
<dbReference type="PANTHER" id="PTHR43077">
    <property type="entry name" value="TRANSPORT PERMEASE YVFS-RELATED"/>
    <property type="match status" value="1"/>
</dbReference>
<evidence type="ECO:0000313" key="13">
    <source>
        <dbReference type="Proteomes" id="UP000256718"/>
    </source>
</evidence>
<keyword evidence="5 11" id="KW-0812">Transmembrane</keyword>
<feature type="transmembrane region" description="Helical" evidence="11">
    <location>
        <begin position="891"/>
        <end position="912"/>
    </location>
</feature>
<evidence type="ECO:0000256" key="9">
    <source>
        <dbReference type="ARBA" id="ARBA00046722"/>
    </source>
</evidence>
<keyword evidence="10" id="KW-0175">Coiled coil</keyword>
<evidence type="ECO:0000256" key="4">
    <source>
        <dbReference type="ARBA" id="ARBA00022475"/>
    </source>
</evidence>
<comment type="subcellular location">
    <subcellularLocation>
        <location evidence="1">Cell membrane</location>
        <topology evidence="1">Multi-pass membrane protein</topology>
    </subcellularLocation>
</comment>
<keyword evidence="4" id="KW-1003">Cell membrane</keyword>
<evidence type="ECO:0000256" key="8">
    <source>
        <dbReference type="ARBA" id="ARBA00023136"/>
    </source>
</evidence>
<dbReference type="AlphaFoldDB" id="A0A7G7HL60"/>
<feature type="transmembrane region" description="Helical" evidence="11">
    <location>
        <begin position="924"/>
        <end position="947"/>
    </location>
</feature>